<evidence type="ECO:0008006" key="4">
    <source>
        <dbReference type="Google" id="ProtNLM"/>
    </source>
</evidence>
<evidence type="ECO:0000313" key="3">
    <source>
        <dbReference type="Proteomes" id="UP000824091"/>
    </source>
</evidence>
<gene>
    <name evidence="2" type="ORF">IAD16_00105</name>
</gene>
<reference evidence="2" key="1">
    <citation type="submission" date="2020-10" db="EMBL/GenBank/DDBJ databases">
        <authorList>
            <person name="Gilroy R."/>
        </authorList>
    </citation>
    <scope>NUCLEOTIDE SEQUENCE</scope>
    <source>
        <strain evidence="2">11300</strain>
    </source>
</reference>
<name>A0A9D1L831_9FIRM</name>
<dbReference type="EMBL" id="DVMO01000004">
    <property type="protein sequence ID" value="HIU26767.1"/>
    <property type="molecule type" value="Genomic_DNA"/>
</dbReference>
<sequence>MQKTTTTAMVTLAALGTAAAVAYGFMKPAAKQQLKHDIKNTARDLEGVRQEMSNVGQDVTEMARNLKNQM</sequence>
<evidence type="ECO:0000313" key="2">
    <source>
        <dbReference type="EMBL" id="HIU26767.1"/>
    </source>
</evidence>
<feature type="signal peptide" evidence="1">
    <location>
        <begin position="1"/>
        <end position="22"/>
    </location>
</feature>
<dbReference type="AlphaFoldDB" id="A0A9D1L831"/>
<feature type="chain" id="PRO_5039521128" description="YtxH domain-containing protein" evidence="1">
    <location>
        <begin position="23"/>
        <end position="70"/>
    </location>
</feature>
<protein>
    <recommendedName>
        <fullName evidence="4">YtxH domain-containing protein</fullName>
    </recommendedName>
</protein>
<comment type="caution">
    <text evidence="2">The sequence shown here is derived from an EMBL/GenBank/DDBJ whole genome shotgun (WGS) entry which is preliminary data.</text>
</comment>
<dbReference type="Proteomes" id="UP000824091">
    <property type="component" value="Unassembled WGS sequence"/>
</dbReference>
<keyword evidence="1" id="KW-0732">Signal</keyword>
<reference evidence="2" key="2">
    <citation type="journal article" date="2021" name="PeerJ">
        <title>Extensive microbial diversity within the chicken gut microbiome revealed by metagenomics and culture.</title>
        <authorList>
            <person name="Gilroy R."/>
            <person name="Ravi A."/>
            <person name="Getino M."/>
            <person name="Pursley I."/>
            <person name="Horton D.L."/>
            <person name="Alikhan N.F."/>
            <person name="Baker D."/>
            <person name="Gharbi K."/>
            <person name="Hall N."/>
            <person name="Watson M."/>
            <person name="Adriaenssens E.M."/>
            <person name="Foster-Nyarko E."/>
            <person name="Jarju S."/>
            <person name="Secka A."/>
            <person name="Antonio M."/>
            <person name="Oren A."/>
            <person name="Chaudhuri R.R."/>
            <person name="La Ragione R."/>
            <person name="Hildebrand F."/>
            <person name="Pallen M.J."/>
        </authorList>
    </citation>
    <scope>NUCLEOTIDE SEQUENCE</scope>
    <source>
        <strain evidence="2">11300</strain>
    </source>
</reference>
<organism evidence="2 3">
    <name type="scientific">Candidatus Fimisoma avicola</name>
    <dbReference type="NCBI Taxonomy" id="2840826"/>
    <lineage>
        <taxon>Bacteria</taxon>
        <taxon>Bacillati</taxon>
        <taxon>Bacillota</taxon>
        <taxon>Clostridia</taxon>
        <taxon>Eubacteriales</taxon>
        <taxon>Candidatus Fimisoma</taxon>
    </lineage>
</organism>
<proteinExistence type="predicted"/>
<accession>A0A9D1L831</accession>
<evidence type="ECO:0000256" key="1">
    <source>
        <dbReference type="SAM" id="SignalP"/>
    </source>
</evidence>